<feature type="domain" description="Glycosyl transferase family 1" evidence="2">
    <location>
        <begin position="409"/>
        <end position="551"/>
    </location>
</feature>
<dbReference type="EMBL" id="MN740471">
    <property type="protein sequence ID" value="QHU28301.1"/>
    <property type="molecule type" value="Genomic_DNA"/>
</dbReference>
<sequence>MSNFLIEETTLLKEQLKEPDKTNEEKYEICLKIGRLCEKENNFDQGIYYLIESYKYDKIRLEGIYEVIKHYCCETNYEIAFSFYTMIEKTYNETLRSSLAPIHSFFLPYYMIIVCEGIKRYDVGIKMFEIIFRKKYLNADKRWIGCLFSNLKFFIDKIQDPIFFRLFEHYLNILYIHFDHCDFADHNVVLHYIHKYLNKDNILFFNAIKENIKENAIKETTIKENEKTFIKDETIQSNKILFYTGFAYYQWNTTFGKKNFLGGSERAVAFLTELFPKNMEIYISGDVIEEKIDNVEYIHLNRLDEFLRNNEFHAIIISRYIGFFEMYHYFKAKQVFVWAHDISLIPYNSINKLNDLELVSKYHKYIDSCICLTKWHKELYEYKYPLLKDKIQIIANGIDFSFFPESNNQSKKIKNRFIYSSSPNRGLKYLLQLWDNITELLPDAELKIVGQESDDSEIVTCIHRFKNVEHLGKKNPAELYEIMATCDIWFYPVTDFYETYCITALEVLYSNIVCVYYPIAGLIDTVGEYGIAVNKDNELEILANITEEKKDEMRIKGRKYAEECSWEYRMKTWLALLELKE</sequence>
<reference evidence="3" key="1">
    <citation type="journal article" date="2020" name="Nature">
        <title>Giant virus diversity and host interactions through global metagenomics.</title>
        <authorList>
            <person name="Schulz F."/>
            <person name="Roux S."/>
            <person name="Paez-Espino D."/>
            <person name="Jungbluth S."/>
            <person name="Walsh D.A."/>
            <person name="Denef V.J."/>
            <person name="McMahon K.D."/>
            <person name="Konstantinidis K.T."/>
            <person name="Eloe-Fadrosh E.A."/>
            <person name="Kyrpides N.C."/>
            <person name="Woyke T."/>
        </authorList>
    </citation>
    <scope>NUCLEOTIDE SEQUENCE</scope>
    <source>
        <strain evidence="3">GVMAG-M-3300027770-73</strain>
    </source>
</reference>
<evidence type="ECO:0000259" key="2">
    <source>
        <dbReference type="Pfam" id="PF00534"/>
    </source>
</evidence>
<dbReference type="GO" id="GO:0016757">
    <property type="term" value="F:glycosyltransferase activity"/>
    <property type="evidence" value="ECO:0007669"/>
    <property type="project" value="InterPro"/>
</dbReference>
<evidence type="ECO:0000256" key="1">
    <source>
        <dbReference type="ARBA" id="ARBA00022679"/>
    </source>
</evidence>
<dbReference type="GO" id="GO:0009103">
    <property type="term" value="P:lipopolysaccharide biosynthetic process"/>
    <property type="evidence" value="ECO:0007669"/>
    <property type="project" value="TreeGrafter"/>
</dbReference>
<keyword evidence="1" id="KW-0808">Transferase</keyword>
<proteinExistence type="predicted"/>
<dbReference type="Gene3D" id="3.40.50.2000">
    <property type="entry name" value="Glycogen Phosphorylase B"/>
    <property type="match status" value="2"/>
</dbReference>
<dbReference type="InterPro" id="IPR001296">
    <property type="entry name" value="Glyco_trans_1"/>
</dbReference>
<dbReference type="PANTHER" id="PTHR46401">
    <property type="entry name" value="GLYCOSYLTRANSFERASE WBBK-RELATED"/>
    <property type="match status" value="1"/>
</dbReference>
<accession>A0A6C0LF16</accession>
<evidence type="ECO:0000313" key="3">
    <source>
        <dbReference type="EMBL" id="QHU28301.1"/>
    </source>
</evidence>
<protein>
    <recommendedName>
        <fullName evidence="2">Glycosyl transferase family 1 domain-containing protein</fullName>
    </recommendedName>
</protein>
<dbReference type="Pfam" id="PF00534">
    <property type="entry name" value="Glycos_transf_1"/>
    <property type="match status" value="1"/>
</dbReference>
<name>A0A6C0LF16_9ZZZZ</name>
<dbReference type="PANTHER" id="PTHR46401:SF2">
    <property type="entry name" value="GLYCOSYLTRANSFERASE WBBK-RELATED"/>
    <property type="match status" value="1"/>
</dbReference>
<dbReference type="AlphaFoldDB" id="A0A6C0LF16"/>
<dbReference type="SUPFAM" id="SSF53756">
    <property type="entry name" value="UDP-Glycosyltransferase/glycogen phosphorylase"/>
    <property type="match status" value="1"/>
</dbReference>
<organism evidence="3">
    <name type="scientific">viral metagenome</name>
    <dbReference type="NCBI Taxonomy" id="1070528"/>
    <lineage>
        <taxon>unclassified sequences</taxon>
        <taxon>metagenomes</taxon>
        <taxon>organismal metagenomes</taxon>
    </lineage>
</organism>
<dbReference type="CDD" id="cd03801">
    <property type="entry name" value="GT4_PimA-like"/>
    <property type="match status" value="1"/>
</dbReference>